<dbReference type="EMBL" id="FRCA01000002">
    <property type="protein sequence ID" value="SHL59940.1"/>
    <property type="molecule type" value="Genomic_DNA"/>
</dbReference>
<dbReference type="OrthoDB" id="1117133at2"/>
<dbReference type="EMBL" id="BJXU01000104">
    <property type="protein sequence ID" value="GEN24678.1"/>
    <property type="molecule type" value="Genomic_DNA"/>
</dbReference>
<dbReference type="Proteomes" id="UP000321726">
    <property type="component" value="Unassembled WGS sequence"/>
</dbReference>
<proteinExistence type="predicted"/>
<organism evidence="2 3">
    <name type="scientific">Halomonas cupida</name>
    <dbReference type="NCBI Taxonomy" id="44933"/>
    <lineage>
        <taxon>Bacteria</taxon>
        <taxon>Pseudomonadati</taxon>
        <taxon>Pseudomonadota</taxon>
        <taxon>Gammaproteobacteria</taxon>
        <taxon>Oceanospirillales</taxon>
        <taxon>Halomonadaceae</taxon>
        <taxon>Halomonas</taxon>
    </lineage>
</organism>
<reference evidence="2 3" key="1">
    <citation type="submission" date="2016-11" db="EMBL/GenBank/DDBJ databases">
        <authorList>
            <person name="Jaros S."/>
            <person name="Januszkiewicz K."/>
            <person name="Wedrychowicz H."/>
        </authorList>
    </citation>
    <scope>NUCLEOTIDE SEQUENCE [LARGE SCALE GENOMIC DNA]</scope>
    <source>
        <strain evidence="2 3">DSM 4740</strain>
    </source>
</reference>
<dbReference type="Gene3D" id="3.10.129.10">
    <property type="entry name" value="Hotdog Thioesterase"/>
    <property type="match status" value="1"/>
</dbReference>
<reference evidence="1 4" key="2">
    <citation type="submission" date="2019-07" db="EMBL/GenBank/DDBJ databases">
        <title>Whole genome shotgun sequence of Halomonas cupida NBRC 102219.</title>
        <authorList>
            <person name="Hosoyama A."/>
            <person name="Uohara A."/>
            <person name="Ohji S."/>
            <person name="Ichikawa N."/>
        </authorList>
    </citation>
    <scope>NUCLEOTIDE SEQUENCE [LARGE SCALE GENOMIC DNA]</scope>
    <source>
        <strain evidence="1 4">NBRC 102219</strain>
    </source>
</reference>
<keyword evidence="4" id="KW-1185">Reference proteome</keyword>
<dbReference type="Proteomes" id="UP000184123">
    <property type="component" value="Unassembled WGS sequence"/>
</dbReference>
<evidence type="ECO:0000313" key="3">
    <source>
        <dbReference type="Proteomes" id="UP000184123"/>
    </source>
</evidence>
<gene>
    <name evidence="1" type="ORF">HCU01_26270</name>
    <name evidence="2" type="ORF">SAMN05660971_00894</name>
</gene>
<evidence type="ECO:0000313" key="2">
    <source>
        <dbReference type="EMBL" id="SHL59940.1"/>
    </source>
</evidence>
<dbReference type="AlphaFoldDB" id="A0A1M7BY98"/>
<name>A0A1M7BY98_9GAMM</name>
<dbReference type="STRING" id="44933.SAMN05660971_00894"/>
<evidence type="ECO:0000313" key="1">
    <source>
        <dbReference type="EMBL" id="GEN24678.1"/>
    </source>
</evidence>
<sequence>MKPISNIDSVGDGAVSNIMDLDLEFIKKRITVQPPYFAFDRLYQHREDDWDIYGEFCPEQCPGAEDGIVSIAEAGRHLAILGTCAASLYDHEDEAIYYLATRATGSIYHYEIPGEQKFQSERLTARARITGRHRKILQAHTELVFENTALMSIKVEYYIIPYKLFSRLFSKNHHPGFGLAETGPSPYKRPMALDFEVPGDQGLTAHSADDSHGQCLGHFTGYPMWPVAIIVYSAGQVVAELMKYLIKDDSMKYRIHDIEVDAFQLTPVSVRLSFHAKLLKTSEDGLFSVSCRVVGGGQDVAKIDMQCFPGVEASL</sequence>
<dbReference type="RefSeq" id="WP_073433846.1">
    <property type="nucleotide sequence ID" value="NZ_BJXU01000104.1"/>
</dbReference>
<evidence type="ECO:0000313" key="4">
    <source>
        <dbReference type="Proteomes" id="UP000321726"/>
    </source>
</evidence>
<protein>
    <submittedName>
        <fullName evidence="2">Uncharacterized protein</fullName>
    </submittedName>
</protein>
<accession>A0A1M7BY98</accession>